<dbReference type="AlphaFoldDB" id="A0A8S1Q0Z6"/>
<accession>A0A8S1Q0Z6</accession>
<reference evidence="1" key="1">
    <citation type="submission" date="2021-01" db="EMBL/GenBank/DDBJ databases">
        <authorList>
            <consortium name="Genoscope - CEA"/>
            <person name="William W."/>
        </authorList>
    </citation>
    <scope>NUCLEOTIDE SEQUENCE</scope>
</reference>
<name>A0A8S1Q0Z6_9CILI</name>
<comment type="caution">
    <text evidence="1">The sequence shown here is derived from an EMBL/GenBank/DDBJ whole genome shotgun (WGS) entry which is preliminary data.</text>
</comment>
<organism evidence="1 2">
    <name type="scientific">Paramecium sonneborni</name>
    <dbReference type="NCBI Taxonomy" id="65129"/>
    <lineage>
        <taxon>Eukaryota</taxon>
        <taxon>Sar</taxon>
        <taxon>Alveolata</taxon>
        <taxon>Ciliophora</taxon>
        <taxon>Intramacronucleata</taxon>
        <taxon>Oligohymenophorea</taxon>
        <taxon>Peniculida</taxon>
        <taxon>Parameciidae</taxon>
        <taxon>Paramecium</taxon>
    </lineage>
</organism>
<evidence type="ECO:0000313" key="2">
    <source>
        <dbReference type="Proteomes" id="UP000692954"/>
    </source>
</evidence>
<keyword evidence="2" id="KW-1185">Reference proteome</keyword>
<dbReference type="Proteomes" id="UP000692954">
    <property type="component" value="Unassembled WGS sequence"/>
</dbReference>
<evidence type="ECO:0000313" key="1">
    <source>
        <dbReference type="EMBL" id="CAD8108423.1"/>
    </source>
</evidence>
<sequence length="103" mass="12377">MGFGAMSIRLDGHQQDLSVPNSLNENSGQEIHQLTSTYVQSAQRYEHSDKRYIVNNYFHTKLKCHYNQMYLICMDMYFLRLSDQDQLNKQYNYLHSYHNNFNK</sequence>
<protein>
    <submittedName>
        <fullName evidence="1">Uncharacterized protein</fullName>
    </submittedName>
</protein>
<proteinExistence type="predicted"/>
<dbReference type="EMBL" id="CAJJDN010000091">
    <property type="protein sequence ID" value="CAD8108423.1"/>
    <property type="molecule type" value="Genomic_DNA"/>
</dbReference>
<gene>
    <name evidence="1" type="ORF">PSON_ATCC_30995.1.T0910062</name>
</gene>